<dbReference type="SUPFAM" id="SSF54506">
    <property type="entry name" value="Diaminopimelate epimerase-like"/>
    <property type="match status" value="2"/>
</dbReference>
<dbReference type="PROSITE" id="PS01326">
    <property type="entry name" value="DAP_EPIMERASE"/>
    <property type="match status" value="1"/>
</dbReference>
<evidence type="ECO:0000256" key="2">
    <source>
        <dbReference type="ARBA" id="ARBA00010219"/>
    </source>
</evidence>
<dbReference type="PANTHER" id="PTHR31689:SF0">
    <property type="entry name" value="DIAMINOPIMELATE EPIMERASE"/>
    <property type="match status" value="1"/>
</dbReference>
<comment type="caution">
    <text evidence="8">Lacks conserved residue(s) required for the propagation of feature annotation.</text>
</comment>
<dbReference type="EC" id="5.1.1.7" evidence="3 8"/>
<evidence type="ECO:0000256" key="6">
    <source>
        <dbReference type="ARBA" id="ARBA00023235"/>
    </source>
</evidence>
<feature type="site" description="Could be important to modulate the pK values of the two catalytic cysteine residues" evidence="8">
    <location>
        <position position="172"/>
    </location>
</feature>
<gene>
    <name evidence="8 10" type="primary">dapF</name>
    <name evidence="10" type="ORF">B843_08060</name>
</gene>
<feature type="binding site" evidence="8">
    <location>
        <position position="170"/>
    </location>
    <ligand>
        <name>substrate</name>
    </ligand>
</feature>
<dbReference type="EMBL" id="CP004353">
    <property type="protein sequence ID" value="AHI22997.1"/>
    <property type="molecule type" value="Genomic_DNA"/>
</dbReference>
<dbReference type="HOGENOM" id="CLU_053306_4_0_11"/>
<reference evidence="10 11" key="1">
    <citation type="submission" date="2013-02" db="EMBL/GenBank/DDBJ databases">
        <title>The complete genome sequence of Corynebacterium vitaeruminis DSM 20294.</title>
        <authorList>
            <person name="Ruckert C."/>
            <person name="Albersmeier A."/>
            <person name="Kalinowski J."/>
        </authorList>
    </citation>
    <scope>NUCLEOTIDE SEQUENCE [LARGE SCALE GENOMIC DNA]</scope>
    <source>
        <strain evidence="11">ATCC 10234</strain>
    </source>
</reference>
<evidence type="ECO:0000256" key="9">
    <source>
        <dbReference type="PROSITE-ProRule" id="PRU10125"/>
    </source>
</evidence>
<evidence type="ECO:0000256" key="4">
    <source>
        <dbReference type="ARBA" id="ARBA00022605"/>
    </source>
</evidence>
<dbReference type="RefSeq" id="WP_025253015.1">
    <property type="nucleotide sequence ID" value="NZ_CP004353.1"/>
</dbReference>
<comment type="pathway">
    <text evidence="1 8">Amino-acid biosynthesis; L-lysine biosynthesis via DAP pathway; DL-2,6-diaminopimelate from LL-2,6-diaminopimelate: step 1/1.</text>
</comment>
<dbReference type="InterPro" id="IPR018510">
    <property type="entry name" value="DAP_epimerase_AS"/>
</dbReference>
<dbReference type="GO" id="GO:0009089">
    <property type="term" value="P:lysine biosynthetic process via diaminopimelate"/>
    <property type="evidence" value="ECO:0007669"/>
    <property type="project" value="UniProtKB-UniRule"/>
</dbReference>
<feature type="binding site" evidence="8">
    <location>
        <position position="18"/>
    </location>
    <ligand>
        <name>substrate</name>
    </ligand>
</feature>
<evidence type="ECO:0000256" key="5">
    <source>
        <dbReference type="ARBA" id="ARBA00023154"/>
    </source>
</evidence>
<dbReference type="InterPro" id="IPR001653">
    <property type="entry name" value="DAP_epimerase_DapF"/>
</dbReference>
<feature type="binding site" evidence="8">
    <location>
        <position position="85"/>
    </location>
    <ligand>
        <name>substrate</name>
    </ligand>
</feature>
<feature type="active site" description="Proton donor" evidence="8">
    <location>
        <position position="94"/>
    </location>
</feature>
<dbReference type="eggNOG" id="COG0253">
    <property type="taxonomic scope" value="Bacteria"/>
</dbReference>
<dbReference type="Gene3D" id="3.10.310.10">
    <property type="entry name" value="Diaminopimelate Epimerase, Chain A, domain 1"/>
    <property type="match status" value="2"/>
</dbReference>
<dbReference type="HAMAP" id="MF_00197">
    <property type="entry name" value="DAP_epimerase"/>
    <property type="match status" value="1"/>
</dbReference>
<dbReference type="PANTHER" id="PTHR31689">
    <property type="entry name" value="DIAMINOPIMELATE EPIMERASE, CHLOROPLASTIC"/>
    <property type="match status" value="1"/>
</dbReference>
<dbReference type="NCBIfam" id="TIGR00652">
    <property type="entry name" value="DapF"/>
    <property type="match status" value="1"/>
</dbReference>
<dbReference type="Pfam" id="PF01678">
    <property type="entry name" value="DAP_epimerase"/>
    <property type="match status" value="2"/>
</dbReference>
<keyword evidence="11" id="KW-1185">Reference proteome</keyword>
<evidence type="ECO:0000256" key="3">
    <source>
        <dbReference type="ARBA" id="ARBA00013080"/>
    </source>
</evidence>
<accession>W5Y1C7</accession>
<feature type="site" description="Could be important to modulate the pK values of the two catalytic cysteine residues" evidence="8">
    <location>
        <position position="223"/>
    </location>
</feature>
<dbReference type="GO" id="GO:0005829">
    <property type="term" value="C:cytosol"/>
    <property type="evidence" value="ECO:0007669"/>
    <property type="project" value="TreeGrafter"/>
</dbReference>
<evidence type="ECO:0000256" key="8">
    <source>
        <dbReference type="HAMAP-Rule" id="MF_00197"/>
    </source>
</evidence>
<evidence type="ECO:0000256" key="1">
    <source>
        <dbReference type="ARBA" id="ARBA00005196"/>
    </source>
</evidence>
<evidence type="ECO:0000256" key="7">
    <source>
        <dbReference type="ARBA" id="ARBA00051712"/>
    </source>
</evidence>
<name>W5Y1C7_9CORY</name>
<dbReference type="KEGG" id="cvt:B843_08060"/>
<keyword evidence="8" id="KW-0963">Cytoplasm</keyword>
<comment type="similarity">
    <text evidence="2 8">Belongs to the diaminopimelate epimerase family.</text>
</comment>
<keyword evidence="5 8" id="KW-0457">Lysine biosynthesis</keyword>
<comment type="catalytic activity">
    <reaction evidence="7 8">
        <text>(2S,6S)-2,6-diaminopimelate = meso-2,6-diaminopimelate</text>
        <dbReference type="Rhea" id="RHEA:15393"/>
        <dbReference type="ChEBI" id="CHEBI:57609"/>
        <dbReference type="ChEBI" id="CHEBI:57791"/>
        <dbReference type="EC" id="5.1.1.7"/>
    </reaction>
</comment>
<evidence type="ECO:0000313" key="11">
    <source>
        <dbReference type="Proteomes" id="UP000019222"/>
    </source>
</evidence>
<organism evidence="10 11">
    <name type="scientific">Corynebacterium vitaeruminis DSM 20294</name>
    <dbReference type="NCBI Taxonomy" id="1224164"/>
    <lineage>
        <taxon>Bacteria</taxon>
        <taxon>Bacillati</taxon>
        <taxon>Actinomycetota</taxon>
        <taxon>Actinomycetes</taxon>
        <taxon>Mycobacteriales</taxon>
        <taxon>Corynebacteriaceae</taxon>
        <taxon>Corynebacterium</taxon>
    </lineage>
</organism>
<keyword evidence="6 8" id="KW-0413">Isomerase</keyword>
<dbReference type="PATRIC" id="fig|1224164.3.peg.1623"/>
<feature type="binding site" evidence="8">
    <location>
        <begin position="233"/>
        <end position="234"/>
    </location>
    <ligand>
        <name>substrate</name>
    </ligand>
</feature>
<comment type="subunit">
    <text evidence="8">Homodimer.</text>
</comment>
<dbReference type="STRING" id="1224164.B843_08060"/>
<sequence length="288" mass="30184">MNHELSAITFAKGHGTENDFVILPDEKAELTLDASLVAALCDRRAGIGGDGLLRVAQVGALLDAGVVDQVDPALSRTDWFMDYYNADGSIAEMCGNGTRVFAHWVYSRGLVGEAEFLVGTRAGAKKVTVSEADQYRATVSVEMGEAAVTGVSSCFVGESKFAGMGVDMGNPHLACVVPGLDAESLAALDLVKPRFDEEFFPQGVNVEILTELSDGTVDMRVYERGVGETRSCGTGTVAAARAALADAGQVDGTVRVRIPGGEVEVTIAGEESTLTGPSRIVAEGTAWF</sequence>
<proteinExistence type="inferred from homology"/>
<evidence type="ECO:0000313" key="10">
    <source>
        <dbReference type="EMBL" id="AHI22997.1"/>
    </source>
</evidence>
<comment type="function">
    <text evidence="8">Catalyzes the stereoinversion of LL-2,6-diaminopimelate (L,L-DAP) to meso-diaminopimelate (meso-DAP), a precursor of L-lysine and an essential component of the bacterial peptidoglycan.</text>
</comment>
<dbReference type="UniPathway" id="UPA00034">
    <property type="reaction ID" value="UER00025"/>
</dbReference>
<dbReference type="AlphaFoldDB" id="W5Y1C7"/>
<keyword evidence="4 8" id="KW-0028">Amino-acid biosynthesis</keyword>
<protein>
    <recommendedName>
        <fullName evidence="3 8">Diaminopimelate epimerase</fullName>
        <shortName evidence="8">DAP epimerase</shortName>
        <ecNumber evidence="3 8">5.1.1.7</ecNumber>
    </recommendedName>
    <alternativeName>
        <fullName evidence="8">PLP-independent amino acid racemase</fullName>
    </alternativeName>
</protein>
<dbReference type="Proteomes" id="UP000019222">
    <property type="component" value="Chromosome"/>
</dbReference>
<feature type="binding site" evidence="8">
    <location>
        <position position="205"/>
    </location>
    <ligand>
        <name>substrate</name>
    </ligand>
</feature>
<feature type="active site" evidence="9">
    <location>
        <position position="94"/>
    </location>
</feature>
<feature type="binding site" evidence="8">
    <location>
        <begin position="223"/>
        <end position="224"/>
    </location>
    <ligand>
        <name>substrate</name>
    </ligand>
</feature>
<comment type="subcellular location">
    <subcellularLocation>
        <location evidence="8">Cytoplasm</location>
    </subcellularLocation>
</comment>
<feature type="active site" description="Proton acceptor" evidence="8">
    <location>
        <position position="232"/>
    </location>
</feature>
<dbReference type="GO" id="GO:0008837">
    <property type="term" value="F:diaminopimelate epimerase activity"/>
    <property type="evidence" value="ECO:0007669"/>
    <property type="project" value="UniProtKB-UniRule"/>
</dbReference>
<feature type="binding site" evidence="8">
    <location>
        <begin position="95"/>
        <end position="96"/>
    </location>
    <ligand>
        <name>substrate</name>
    </ligand>
</feature>